<dbReference type="SUPFAM" id="SSF52113">
    <property type="entry name" value="BRCT domain"/>
    <property type="match status" value="1"/>
</dbReference>
<dbReference type="InterPro" id="IPR036420">
    <property type="entry name" value="BRCT_dom_sf"/>
</dbReference>
<proteinExistence type="predicted"/>
<accession>A0ABD2NCU2</accession>
<evidence type="ECO:0000259" key="1">
    <source>
        <dbReference type="PROSITE" id="PS50172"/>
    </source>
</evidence>
<dbReference type="Gene3D" id="3.40.50.10190">
    <property type="entry name" value="BRCT domain"/>
    <property type="match status" value="1"/>
</dbReference>
<evidence type="ECO:0000313" key="2">
    <source>
        <dbReference type="EMBL" id="KAL3276297.1"/>
    </source>
</evidence>
<keyword evidence="3" id="KW-1185">Reference proteome</keyword>
<dbReference type="PROSITE" id="PS50172">
    <property type="entry name" value="BRCT"/>
    <property type="match status" value="1"/>
</dbReference>
<dbReference type="AlphaFoldDB" id="A0ABD2NCU2"/>
<dbReference type="EMBL" id="JABFTP020000091">
    <property type="protein sequence ID" value="KAL3276297.1"/>
    <property type="molecule type" value="Genomic_DNA"/>
</dbReference>
<gene>
    <name evidence="2" type="ORF">HHI36_024195</name>
</gene>
<dbReference type="Proteomes" id="UP001516400">
    <property type="component" value="Unassembled WGS sequence"/>
</dbReference>
<protein>
    <recommendedName>
        <fullName evidence="1">BRCT domain-containing protein</fullName>
    </recommendedName>
</protein>
<organism evidence="2 3">
    <name type="scientific">Cryptolaemus montrouzieri</name>
    <dbReference type="NCBI Taxonomy" id="559131"/>
    <lineage>
        <taxon>Eukaryota</taxon>
        <taxon>Metazoa</taxon>
        <taxon>Ecdysozoa</taxon>
        <taxon>Arthropoda</taxon>
        <taxon>Hexapoda</taxon>
        <taxon>Insecta</taxon>
        <taxon>Pterygota</taxon>
        <taxon>Neoptera</taxon>
        <taxon>Endopterygota</taxon>
        <taxon>Coleoptera</taxon>
        <taxon>Polyphaga</taxon>
        <taxon>Cucujiformia</taxon>
        <taxon>Coccinelloidea</taxon>
        <taxon>Coccinellidae</taxon>
        <taxon>Scymninae</taxon>
        <taxon>Scymnini</taxon>
        <taxon>Cryptolaemus</taxon>
    </lineage>
</organism>
<dbReference type="InterPro" id="IPR001357">
    <property type="entry name" value="BRCT_dom"/>
</dbReference>
<comment type="caution">
    <text evidence="2">The sequence shown here is derived from an EMBL/GenBank/DDBJ whole genome shotgun (WGS) entry which is preliminary data.</text>
</comment>
<feature type="domain" description="BRCT" evidence="1">
    <location>
        <begin position="1"/>
        <end position="66"/>
    </location>
</feature>
<name>A0ABD2NCU2_9CUCU</name>
<reference evidence="2 3" key="1">
    <citation type="journal article" date="2021" name="BMC Biol.">
        <title>Horizontally acquired antibacterial genes associated with adaptive radiation of ladybird beetles.</title>
        <authorList>
            <person name="Li H.S."/>
            <person name="Tang X.F."/>
            <person name="Huang Y.H."/>
            <person name="Xu Z.Y."/>
            <person name="Chen M.L."/>
            <person name="Du X.Y."/>
            <person name="Qiu B.Y."/>
            <person name="Chen P.T."/>
            <person name="Zhang W."/>
            <person name="Slipinski A."/>
            <person name="Escalona H.E."/>
            <person name="Waterhouse R.M."/>
            <person name="Zwick A."/>
            <person name="Pang H."/>
        </authorList>
    </citation>
    <scope>NUCLEOTIDE SEQUENCE [LARGE SCALE GENOMIC DNA]</scope>
    <source>
        <strain evidence="2">SYSU2018</strain>
    </source>
</reference>
<sequence length="67" mass="7783">MLKNYIFIHEGSLTDDLTENVHYILCGKEEAQNLKGVNSNAVCILPDWVVDCHRCRQFIPPDEYFIL</sequence>
<evidence type="ECO:0000313" key="3">
    <source>
        <dbReference type="Proteomes" id="UP001516400"/>
    </source>
</evidence>